<evidence type="ECO:0000313" key="1">
    <source>
        <dbReference type="EMBL" id="KAJ4850323.1"/>
    </source>
</evidence>
<gene>
    <name evidence="1" type="ORF">Tsubulata_005841</name>
</gene>
<reference evidence="1" key="1">
    <citation type="submission" date="2022-02" db="EMBL/GenBank/DDBJ databases">
        <authorList>
            <person name="Henning P.M."/>
            <person name="McCubbin A.G."/>
            <person name="Shore J.S."/>
        </authorList>
    </citation>
    <scope>NUCLEOTIDE SEQUENCE</scope>
    <source>
        <strain evidence="1">F60SS</strain>
        <tissue evidence="1">Leaves</tissue>
    </source>
</reference>
<evidence type="ECO:0000313" key="2">
    <source>
        <dbReference type="Proteomes" id="UP001141552"/>
    </source>
</evidence>
<dbReference type="Proteomes" id="UP001141552">
    <property type="component" value="Unassembled WGS sequence"/>
</dbReference>
<protein>
    <recommendedName>
        <fullName evidence="3">Retrotransposon gag domain-containing protein</fullName>
    </recommendedName>
</protein>
<dbReference type="AlphaFoldDB" id="A0A9Q0GHG2"/>
<reference evidence="1" key="2">
    <citation type="journal article" date="2023" name="Plants (Basel)">
        <title>Annotation of the Turnera subulata (Passifloraceae) Draft Genome Reveals the S-Locus Evolved after the Divergence of Turneroideae from Passifloroideae in a Stepwise Manner.</title>
        <authorList>
            <person name="Henning P.M."/>
            <person name="Roalson E.H."/>
            <person name="Mir W."/>
            <person name="McCubbin A.G."/>
            <person name="Shore J.S."/>
        </authorList>
    </citation>
    <scope>NUCLEOTIDE SEQUENCE</scope>
    <source>
        <strain evidence="1">F60SS</strain>
    </source>
</reference>
<keyword evidence="2" id="KW-1185">Reference proteome</keyword>
<accession>A0A9Q0GHG2</accession>
<sequence length="146" mass="17356">MAETSLHMARDCPWAKHIWSHFDVVLPSRFYATHSTRDWVDVPKPKAYNGARDAKELDNFLFNCKRYFDDMGIRDEAKKVSTASLCLSDLATLWWRRNYMDMERGTVHIDTWADFKREIKAQFYPQNVELEARRFEGQLEQKWGSD</sequence>
<comment type="caution">
    <text evidence="1">The sequence shown here is derived from an EMBL/GenBank/DDBJ whole genome shotgun (WGS) entry which is preliminary data.</text>
</comment>
<dbReference type="EMBL" id="JAKUCV010000367">
    <property type="protein sequence ID" value="KAJ4850323.1"/>
    <property type="molecule type" value="Genomic_DNA"/>
</dbReference>
<dbReference type="OrthoDB" id="852027at2759"/>
<proteinExistence type="predicted"/>
<organism evidence="1 2">
    <name type="scientific">Turnera subulata</name>
    <dbReference type="NCBI Taxonomy" id="218843"/>
    <lineage>
        <taxon>Eukaryota</taxon>
        <taxon>Viridiplantae</taxon>
        <taxon>Streptophyta</taxon>
        <taxon>Embryophyta</taxon>
        <taxon>Tracheophyta</taxon>
        <taxon>Spermatophyta</taxon>
        <taxon>Magnoliopsida</taxon>
        <taxon>eudicotyledons</taxon>
        <taxon>Gunneridae</taxon>
        <taxon>Pentapetalae</taxon>
        <taxon>rosids</taxon>
        <taxon>fabids</taxon>
        <taxon>Malpighiales</taxon>
        <taxon>Passifloraceae</taxon>
        <taxon>Turnera</taxon>
    </lineage>
</organism>
<evidence type="ECO:0008006" key="3">
    <source>
        <dbReference type="Google" id="ProtNLM"/>
    </source>
</evidence>
<name>A0A9Q0GHG2_9ROSI</name>